<protein>
    <submittedName>
        <fullName evidence="2">Uncharacterized protein</fullName>
    </submittedName>
</protein>
<evidence type="ECO:0000313" key="3">
    <source>
        <dbReference type="Proteomes" id="UP000249910"/>
    </source>
</evidence>
<proteinExistence type="predicted"/>
<feature type="compositionally biased region" description="Polar residues" evidence="1">
    <location>
        <begin position="26"/>
        <end position="45"/>
    </location>
</feature>
<dbReference type="InterPro" id="IPR021956">
    <property type="entry name" value="DUF3573"/>
</dbReference>
<gene>
    <name evidence="2" type="ORF">CDV26_07140</name>
</gene>
<keyword evidence="3" id="KW-1185">Reference proteome</keyword>
<sequence>MQLQQRIESLQNEINQLESSVKENNDSSFSTYSSVITDNSGSSKNPLDKSLIKQDRVEIMQNVNADNQIIDLKNEPLGEIFNTKGGINVRGTPAITNRGQVAF</sequence>
<dbReference type="Pfam" id="PF12097">
    <property type="entry name" value="DUF3573"/>
    <property type="match status" value="1"/>
</dbReference>
<name>A0ABM6LZU5_9GAMM</name>
<evidence type="ECO:0000313" key="2">
    <source>
        <dbReference type="EMBL" id="ASG68195.1"/>
    </source>
</evidence>
<accession>A0ABM6LZU5</accession>
<organism evidence="2 3">
    <name type="scientific">Francisella halioticida</name>
    <dbReference type="NCBI Taxonomy" id="549298"/>
    <lineage>
        <taxon>Bacteria</taxon>
        <taxon>Pseudomonadati</taxon>
        <taxon>Pseudomonadota</taxon>
        <taxon>Gammaproteobacteria</taxon>
        <taxon>Thiotrichales</taxon>
        <taxon>Francisellaceae</taxon>
        <taxon>Francisella</taxon>
    </lineage>
</organism>
<dbReference type="RefSeq" id="WP_088772694.1">
    <property type="nucleotide sequence ID" value="NZ_CP022132.1"/>
</dbReference>
<dbReference type="EMBL" id="CP022132">
    <property type="protein sequence ID" value="ASG68195.1"/>
    <property type="molecule type" value="Genomic_DNA"/>
</dbReference>
<reference evidence="2 3" key="1">
    <citation type="submission" date="2017-06" db="EMBL/GenBank/DDBJ databases">
        <title>Complete genome of Francisella halioticida.</title>
        <authorList>
            <person name="Sjodin A."/>
        </authorList>
    </citation>
    <scope>NUCLEOTIDE SEQUENCE [LARGE SCALE GENOMIC DNA]</scope>
    <source>
        <strain evidence="2 3">DSM 23729</strain>
    </source>
</reference>
<feature type="region of interest" description="Disordered" evidence="1">
    <location>
        <begin position="19"/>
        <end position="48"/>
    </location>
</feature>
<dbReference type="Proteomes" id="UP000249910">
    <property type="component" value="Chromosome"/>
</dbReference>
<evidence type="ECO:0000256" key="1">
    <source>
        <dbReference type="SAM" id="MobiDB-lite"/>
    </source>
</evidence>